<protein>
    <submittedName>
        <fullName evidence="1">Uncharacterized protein</fullName>
    </submittedName>
</protein>
<feature type="non-terminal residue" evidence="1">
    <location>
        <position position="1"/>
    </location>
</feature>
<gene>
    <name evidence="1" type="ORF">COCVIDRAFT_47475</name>
</gene>
<name>W7ECX3_BIPV3</name>
<keyword evidence="2" id="KW-1185">Reference proteome</keyword>
<dbReference type="Proteomes" id="UP000054337">
    <property type="component" value="Unassembled WGS sequence"/>
</dbReference>
<dbReference type="RefSeq" id="XP_014555587.1">
    <property type="nucleotide sequence ID" value="XM_014700101.1"/>
</dbReference>
<dbReference type="HOGENOM" id="CLU_176416_1_0_1"/>
<sequence>GGTPSLGCANPSEVPDCACSCTNGVTFNQPLSPSSSGPMIPNNWQADKEACLLREQEAIANLN</sequence>
<dbReference type="OrthoDB" id="3688278at2759"/>
<dbReference type="AlphaFoldDB" id="W7ECX3"/>
<evidence type="ECO:0000313" key="1">
    <source>
        <dbReference type="EMBL" id="EUN26006.1"/>
    </source>
</evidence>
<organism evidence="1 2">
    <name type="scientific">Bipolaris victoriae (strain FI3)</name>
    <name type="common">Victoria blight of oats agent</name>
    <name type="synonym">Cochliobolus victoriae</name>
    <dbReference type="NCBI Taxonomy" id="930091"/>
    <lineage>
        <taxon>Eukaryota</taxon>
        <taxon>Fungi</taxon>
        <taxon>Dikarya</taxon>
        <taxon>Ascomycota</taxon>
        <taxon>Pezizomycotina</taxon>
        <taxon>Dothideomycetes</taxon>
        <taxon>Pleosporomycetidae</taxon>
        <taxon>Pleosporales</taxon>
        <taxon>Pleosporineae</taxon>
        <taxon>Pleosporaceae</taxon>
        <taxon>Bipolaris</taxon>
    </lineage>
</organism>
<dbReference type="EMBL" id="KI968744">
    <property type="protein sequence ID" value="EUN26006.1"/>
    <property type="molecule type" value="Genomic_DNA"/>
</dbReference>
<dbReference type="GeneID" id="26257553"/>
<feature type="non-terminal residue" evidence="1">
    <location>
        <position position="63"/>
    </location>
</feature>
<evidence type="ECO:0000313" key="2">
    <source>
        <dbReference type="Proteomes" id="UP000054337"/>
    </source>
</evidence>
<reference evidence="1 2" key="1">
    <citation type="journal article" date="2013" name="PLoS Genet.">
        <title>Comparative genome structure, secondary metabolite, and effector coding capacity across Cochliobolus pathogens.</title>
        <authorList>
            <person name="Condon B.J."/>
            <person name="Leng Y."/>
            <person name="Wu D."/>
            <person name="Bushley K.E."/>
            <person name="Ohm R.A."/>
            <person name="Otillar R."/>
            <person name="Martin J."/>
            <person name="Schackwitz W."/>
            <person name="Grimwood J."/>
            <person name="MohdZainudin N."/>
            <person name="Xue C."/>
            <person name="Wang R."/>
            <person name="Manning V.A."/>
            <person name="Dhillon B."/>
            <person name="Tu Z.J."/>
            <person name="Steffenson B.J."/>
            <person name="Salamov A."/>
            <person name="Sun H."/>
            <person name="Lowry S."/>
            <person name="LaButti K."/>
            <person name="Han J."/>
            <person name="Copeland A."/>
            <person name="Lindquist E."/>
            <person name="Barry K."/>
            <person name="Schmutz J."/>
            <person name="Baker S.E."/>
            <person name="Ciuffetti L.M."/>
            <person name="Grigoriev I.V."/>
            <person name="Zhong S."/>
            <person name="Turgeon B.G."/>
        </authorList>
    </citation>
    <scope>NUCLEOTIDE SEQUENCE [LARGE SCALE GENOMIC DNA]</scope>
    <source>
        <strain evidence="1 2">FI3</strain>
    </source>
</reference>
<proteinExistence type="predicted"/>
<accession>W7ECX3</accession>